<proteinExistence type="predicted"/>
<evidence type="ECO:0000313" key="1">
    <source>
        <dbReference type="EMBL" id="KAE8675504.1"/>
    </source>
</evidence>
<name>A0A6A2YIQ1_HIBSY</name>
<dbReference type="PANTHER" id="PTHR33471">
    <property type="entry name" value="ATP-DEPENDENT ZINC METALLOPROTEASE-RELATED"/>
    <property type="match status" value="1"/>
</dbReference>
<reference evidence="1" key="1">
    <citation type="submission" date="2019-09" db="EMBL/GenBank/DDBJ databases">
        <title>Draft genome information of white flower Hibiscus syriacus.</title>
        <authorList>
            <person name="Kim Y.-M."/>
        </authorList>
    </citation>
    <scope>NUCLEOTIDE SEQUENCE [LARGE SCALE GENOMIC DNA]</scope>
    <source>
        <strain evidence="1">YM2019G1</strain>
    </source>
</reference>
<sequence>MFMNQTLNRFSCIALGGVATEYLLFGYAEGSVVDINKLVHPGFPGCQPILPVFNWFCKLDGLLKGLGFTQKKANSQVRWFTVIVTVTGAIAAVTDTIAGVAGNSDGSETAISRALSRFRTVI</sequence>
<keyword evidence="2" id="KW-1185">Reference proteome</keyword>
<organism evidence="1 2">
    <name type="scientific">Hibiscus syriacus</name>
    <name type="common">Rose of Sharon</name>
    <dbReference type="NCBI Taxonomy" id="106335"/>
    <lineage>
        <taxon>Eukaryota</taxon>
        <taxon>Viridiplantae</taxon>
        <taxon>Streptophyta</taxon>
        <taxon>Embryophyta</taxon>
        <taxon>Tracheophyta</taxon>
        <taxon>Spermatophyta</taxon>
        <taxon>Magnoliopsida</taxon>
        <taxon>eudicotyledons</taxon>
        <taxon>Gunneridae</taxon>
        <taxon>Pentapetalae</taxon>
        <taxon>rosids</taxon>
        <taxon>malvids</taxon>
        <taxon>Malvales</taxon>
        <taxon>Malvaceae</taxon>
        <taxon>Malvoideae</taxon>
        <taxon>Hibiscus</taxon>
    </lineage>
</organism>
<dbReference type="AlphaFoldDB" id="A0A6A2YIQ1"/>
<dbReference type="Proteomes" id="UP000436088">
    <property type="component" value="Unassembled WGS sequence"/>
</dbReference>
<gene>
    <name evidence="1" type="ORF">F3Y22_tig00111670pilonHSYRG00018</name>
</gene>
<accession>A0A6A2YIQ1</accession>
<comment type="caution">
    <text evidence="1">The sequence shown here is derived from an EMBL/GenBank/DDBJ whole genome shotgun (WGS) entry which is preliminary data.</text>
</comment>
<evidence type="ECO:0000313" key="2">
    <source>
        <dbReference type="Proteomes" id="UP000436088"/>
    </source>
</evidence>
<dbReference type="PANTHER" id="PTHR33471:SF1">
    <property type="entry name" value="OS01G0382700 PROTEIN"/>
    <property type="match status" value="1"/>
</dbReference>
<protein>
    <submittedName>
        <fullName evidence="1">Uncharacterized protein</fullName>
    </submittedName>
</protein>
<dbReference type="EMBL" id="VEPZ02001400">
    <property type="protein sequence ID" value="KAE8675504.1"/>
    <property type="molecule type" value="Genomic_DNA"/>
</dbReference>